<evidence type="ECO:0000313" key="2">
    <source>
        <dbReference type="EMBL" id="REC66622.1"/>
    </source>
</evidence>
<dbReference type="PROSITE" id="PS51257">
    <property type="entry name" value="PROKAR_LIPOPROTEIN"/>
    <property type="match status" value="1"/>
</dbReference>
<dbReference type="InterPro" id="IPR019545">
    <property type="entry name" value="DM13_domain"/>
</dbReference>
<keyword evidence="3" id="KW-1185">Reference proteome</keyword>
<dbReference type="Proteomes" id="UP000256326">
    <property type="component" value="Unassembled WGS sequence"/>
</dbReference>
<dbReference type="PROSITE" id="PS51549">
    <property type="entry name" value="DM13"/>
    <property type="match status" value="1"/>
</dbReference>
<proteinExistence type="predicted"/>
<dbReference type="AlphaFoldDB" id="A0A3D9CLK8"/>
<dbReference type="RefSeq" id="WP_082738247.1">
    <property type="nucleotide sequence ID" value="NZ_QNUG01000056.1"/>
</dbReference>
<gene>
    <name evidence="2" type="ORF">DRF58_16345</name>
</gene>
<dbReference type="Pfam" id="PF10517">
    <property type="entry name" value="DM13"/>
    <property type="match status" value="1"/>
</dbReference>
<sequence>MMKTMITFIFSSLLLVSCIRENTATEDLMEMAPENATLKYSGNFIQGPYGNNVNGKAEIYEKNGIYTLVFNDGFTVSNGPDLYVYVSKEQEPSQFISLGLLKSVNGGQTYTFTGSVNFDEYKYAVVHCQQYNHLFSYALLEKK</sequence>
<organism evidence="2 3">
    <name type="scientific">Epilithonimonas hispanica</name>
    <dbReference type="NCBI Taxonomy" id="358687"/>
    <lineage>
        <taxon>Bacteria</taxon>
        <taxon>Pseudomonadati</taxon>
        <taxon>Bacteroidota</taxon>
        <taxon>Flavobacteriia</taxon>
        <taxon>Flavobacteriales</taxon>
        <taxon>Weeksellaceae</taxon>
        <taxon>Chryseobacterium group</taxon>
        <taxon>Epilithonimonas</taxon>
    </lineage>
</organism>
<evidence type="ECO:0000259" key="1">
    <source>
        <dbReference type="PROSITE" id="PS51549"/>
    </source>
</evidence>
<comment type="caution">
    <text evidence="2">The sequence shown here is derived from an EMBL/GenBank/DDBJ whole genome shotgun (WGS) entry which is preliminary data.</text>
</comment>
<dbReference type="EMBL" id="QNUG01000056">
    <property type="protein sequence ID" value="REC66622.1"/>
    <property type="molecule type" value="Genomic_DNA"/>
</dbReference>
<feature type="domain" description="DM13" evidence="1">
    <location>
        <begin position="42"/>
        <end position="141"/>
    </location>
</feature>
<accession>A0A3D9CLK8</accession>
<protein>
    <recommendedName>
        <fullName evidence="1">DM13 domain-containing protein</fullName>
    </recommendedName>
</protein>
<reference evidence="2 3" key="1">
    <citation type="journal article" date="2006" name="Int. J. Syst. Evol. Microbiol.">
        <title>Chryseobacterium hispanicum sp. nov., isolated from the drinking water distribution system of Sevilla, Spain.</title>
        <authorList>
            <person name="Gallego V."/>
            <person name="Garcia M.T."/>
            <person name="Ventosa A."/>
        </authorList>
    </citation>
    <scope>NUCLEOTIDE SEQUENCE [LARGE SCALE GENOMIC DNA]</scope>
    <source>
        <strain evidence="2 3">KCTC 22104</strain>
    </source>
</reference>
<evidence type="ECO:0000313" key="3">
    <source>
        <dbReference type="Proteomes" id="UP000256326"/>
    </source>
</evidence>
<name>A0A3D9CLK8_9FLAO</name>